<comment type="caution">
    <text evidence="1">The sequence shown here is derived from an EMBL/GenBank/DDBJ whole genome shotgun (WGS) entry which is preliminary data.</text>
</comment>
<dbReference type="Proteomes" id="UP001153678">
    <property type="component" value="Unassembled WGS sequence"/>
</dbReference>
<dbReference type="OrthoDB" id="2428437at2759"/>
<dbReference type="EMBL" id="CAMKVN010015023">
    <property type="protein sequence ID" value="CAI2196811.1"/>
    <property type="molecule type" value="Genomic_DNA"/>
</dbReference>
<accession>A0A9W4WZE3</accession>
<evidence type="ECO:0000313" key="1">
    <source>
        <dbReference type="EMBL" id="CAI2196811.1"/>
    </source>
</evidence>
<gene>
    <name evidence="1" type="ORF">FWILDA_LOCUS17764</name>
</gene>
<keyword evidence="2" id="KW-1185">Reference proteome</keyword>
<reference evidence="1" key="1">
    <citation type="submission" date="2022-08" db="EMBL/GenBank/DDBJ databases">
        <authorList>
            <person name="Kallberg Y."/>
            <person name="Tangrot J."/>
            <person name="Rosling A."/>
        </authorList>
    </citation>
    <scope>NUCLEOTIDE SEQUENCE</scope>
    <source>
        <strain evidence="1">Wild A</strain>
    </source>
</reference>
<evidence type="ECO:0000313" key="2">
    <source>
        <dbReference type="Proteomes" id="UP001153678"/>
    </source>
</evidence>
<organism evidence="1 2">
    <name type="scientific">Funneliformis geosporum</name>
    <dbReference type="NCBI Taxonomy" id="1117311"/>
    <lineage>
        <taxon>Eukaryota</taxon>
        <taxon>Fungi</taxon>
        <taxon>Fungi incertae sedis</taxon>
        <taxon>Mucoromycota</taxon>
        <taxon>Glomeromycotina</taxon>
        <taxon>Glomeromycetes</taxon>
        <taxon>Glomerales</taxon>
        <taxon>Glomeraceae</taxon>
        <taxon>Funneliformis</taxon>
    </lineage>
</organism>
<name>A0A9W4WZE3_9GLOM</name>
<protein>
    <submittedName>
        <fullName evidence="1">3504_t:CDS:1</fullName>
    </submittedName>
</protein>
<proteinExistence type="predicted"/>
<feature type="non-terminal residue" evidence="1">
    <location>
        <position position="1"/>
    </location>
</feature>
<sequence>TFLPTSKTSPNWSIGYKLSIHMDTHTFHEGPYYWWDGWFTINVSGRHKSDDYWRNCTELVVFAL</sequence>
<dbReference type="AlphaFoldDB" id="A0A9W4WZE3"/>
<feature type="non-terminal residue" evidence="1">
    <location>
        <position position="64"/>
    </location>
</feature>